<keyword evidence="5" id="KW-1185">Reference proteome</keyword>
<evidence type="ECO:0000259" key="3">
    <source>
        <dbReference type="PROSITE" id="PS51832"/>
    </source>
</evidence>
<protein>
    <submittedName>
        <fullName evidence="4">HD-GYP domain-containing protein</fullName>
    </submittedName>
</protein>
<dbReference type="Gene3D" id="2.130.10.10">
    <property type="entry name" value="YVTN repeat-like/Quinoprotein amine dehydrogenase"/>
    <property type="match status" value="2"/>
</dbReference>
<sequence>MIKWKNWQIVLFTVLCVAMNLGGKFLTTYFELPIWGDSFGTALCAYVAGPFCGAIVGMTGNLAYSMINPLSSAYAITSIALGLIVGQAARKGWFNQFYGFMKAASLTVLTALVVSVPVNIIFDNGYTGNKWGDGVIDYFLGKDWPIFVCTILGQLILEFVDKVITIATIYIAILIRRFYQTQKDEEQPEKKASTVVGILILCMLSGLLLPVRSAAREETIQETADYNDYVQTVYSSNNGLPCGEANDIVQTNDGVLWIGTYAGLYRYNGQEFRWIDDYESVKNVNCLYVDEEGRLWIGTNDNGLAIVIREEVVNVLDEASGLPSNSVRSIVRATDGYYYVGTTSSLMVLQMNNGLKSIGTLDKVNYTDSISADEDNHVATVSSDGHLFLMEGGAILDDLQMKDEQEVFKCCKFAPNGILMVGTSLNHVYSYEVSHHVLKLIGVKTCNDIKEINNINFIDDKTMFICADNGVSYFDASGYHALNTNDFANSIDNMLCDYQGNLWFTSSRLGLMRLAKSPFKDVYGSVGMERSVVNTIVFWQNNYYIGTDNGLDVVDRECRNEIENDLTSKLSDKRIRCMYVDSNDHLWVCTYGNGLMEYASNGSSWEYNADNGSFGNRARMVSQMADGTILAAGDTGISFIKNHRVTQTIKNEDGLINSMILSITERKDGSILAGTDGDGIAVIRDGNVVDMITRDDGLSSEVILRTVKDPKSEGVFIVTSNSLCYMDTDNKIRVLDKFPYFNNYDIWVKDEDTLFVMSSAGIYVVERDELVEGGEVAWELLDARRGLGTSLTANSWNYYNGNGELFLPCDTGAYIIDVEKYNSDVRSYRMQLASVRLDGTLHPMDRTGVITIGRGVSRIELGPEILNYTIQEPNVGYYLEGYDTQWTIVPQNSLNNIIYLNLPSGEYTFHLAILDSAGEKVLEERTFKVVKVGEFYEQKGFHIYMVIVFALSLIWFTWLIVQRQLNQSQIKINMANETVMAIANSVDAKDVRTSQHSSRVAEYSVLIAREMKCFKWWQRDRALSNLRKAAQMHDIGKIGIPDSVLNKVGRLTDEEYAKMKSHVVGGAEILKDFTLVEHVVDGTRYHHERFDGRGYPDGLKGDEIPLFARIIAVADAFDAMTSNRVYRNHMDSDYVMNEMKRGRGTQFDPEALDAFLRLVDKGVINLDEIYAQKQSEIQEVSKEAQQELDRRNKEDKQIQAEQMKKDERS</sequence>
<dbReference type="RefSeq" id="WP_013281016.1">
    <property type="nucleotide sequence ID" value="NC_014387.1"/>
</dbReference>
<feature type="transmembrane region" description="Helical" evidence="2">
    <location>
        <begin position="39"/>
        <end position="60"/>
    </location>
</feature>
<dbReference type="Gene3D" id="1.10.3210.10">
    <property type="entry name" value="Hypothetical protein af1432"/>
    <property type="match status" value="1"/>
</dbReference>
<dbReference type="Pfam" id="PF07495">
    <property type="entry name" value="Y_Y_Y"/>
    <property type="match status" value="1"/>
</dbReference>
<dbReference type="PANTHER" id="PTHR43155:SF2">
    <property type="entry name" value="CYCLIC DI-GMP PHOSPHODIESTERASE PA4108"/>
    <property type="match status" value="1"/>
</dbReference>
<proteinExistence type="predicted"/>
<dbReference type="eggNOG" id="COG3275">
    <property type="taxonomic scope" value="Bacteria"/>
</dbReference>
<dbReference type="InterPro" id="IPR013783">
    <property type="entry name" value="Ig-like_fold"/>
</dbReference>
<name>E0RWI8_BUTPB</name>
<evidence type="ECO:0000256" key="2">
    <source>
        <dbReference type="SAM" id="Phobius"/>
    </source>
</evidence>
<feature type="transmembrane region" description="Helical" evidence="2">
    <location>
        <begin position="6"/>
        <end position="27"/>
    </location>
</feature>
<keyword evidence="2" id="KW-0472">Membrane</keyword>
<feature type="transmembrane region" description="Helical" evidence="2">
    <location>
        <begin position="194"/>
        <end position="211"/>
    </location>
</feature>
<dbReference type="eggNOG" id="COG3292">
    <property type="taxonomic scope" value="Bacteria"/>
</dbReference>
<dbReference type="SUPFAM" id="SSF63829">
    <property type="entry name" value="Calcium-dependent phosphotriesterase"/>
    <property type="match status" value="2"/>
</dbReference>
<feature type="transmembrane region" description="Helical" evidence="2">
    <location>
        <begin position="97"/>
        <end position="122"/>
    </location>
</feature>
<dbReference type="KEGG" id="bpb:bpr_I1625"/>
<dbReference type="PROSITE" id="PS51832">
    <property type="entry name" value="HD_GYP"/>
    <property type="match status" value="1"/>
</dbReference>
<feature type="transmembrane region" description="Helical" evidence="2">
    <location>
        <begin position="941"/>
        <end position="961"/>
    </location>
</feature>
<dbReference type="Pfam" id="PF07494">
    <property type="entry name" value="Reg_prop"/>
    <property type="match status" value="3"/>
</dbReference>
<accession>E0RWI8</accession>
<dbReference type="PANTHER" id="PTHR43155">
    <property type="entry name" value="CYCLIC DI-GMP PHOSPHODIESTERASE PA4108-RELATED"/>
    <property type="match status" value="1"/>
</dbReference>
<dbReference type="InterPro" id="IPR003607">
    <property type="entry name" value="HD/PDEase_dom"/>
</dbReference>
<evidence type="ECO:0000256" key="1">
    <source>
        <dbReference type="SAM" id="MobiDB-lite"/>
    </source>
</evidence>
<dbReference type="HOGENOM" id="CLU_007650_0_0_9"/>
<dbReference type="CDD" id="cd00077">
    <property type="entry name" value="HDc"/>
    <property type="match status" value="1"/>
</dbReference>
<dbReference type="STRING" id="515622.bpr_I1625"/>
<feature type="transmembrane region" description="Helical" evidence="2">
    <location>
        <begin position="144"/>
        <end position="173"/>
    </location>
</feature>
<dbReference type="EMBL" id="CP001810">
    <property type="protein sequence ID" value="ADL34362.1"/>
    <property type="molecule type" value="Genomic_DNA"/>
</dbReference>
<dbReference type="InterPro" id="IPR011110">
    <property type="entry name" value="Reg_prop"/>
</dbReference>
<keyword evidence="2" id="KW-1133">Transmembrane helix</keyword>
<dbReference type="AlphaFoldDB" id="E0RWI8"/>
<dbReference type="eggNOG" id="COG2206">
    <property type="taxonomic scope" value="Bacteria"/>
</dbReference>
<dbReference type="InterPro" id="IPR011047">
    <property type="entry name" value="Quinoprotein_ADH-like_sf"/>
</dbReference>
<feature type="transmembrane region" description="Helical" evidence="2">
    <location>
        <begin position="66"/>
        <end position="85"/>
    </location>
</feature>
<dbReference type="SUPFAM" id="SSF109604">
    <property type="entry name" value="HD-domain/PDEase-like"/>
    <property type="match status" value="1"/>
</dbReference>
<feature type="domain" description="HD-GYP" evidence="3">
    <location>
        <begin position="971"/>
        <end position="1171"/>
    </location>
</feature>
<dbReference type="SMART" id="SM00471">
    <property type="entry name" value="HDc"/>
    <property type="match status" value="1"/>
</dbReference>
<dbReference type="Proteomes" id="UP000001299">
    <property type="component" value="Chromosome 1"/>
</dbReference>
<keyword evidence="2" id="KW-0812">Transmembrane</keyword>
<dbReference type="Gene3D" id="2.60.40.10">
    <property type="entry name" value="Immunoglobulins"/>
    <property type="match status" value="1"/>
</dbReference>
<reference evidence="4 5" key="1">
    <citation type="journal article" date="2010" name="PLoS ONE">
        <title>The glycobiome of the rumen bacterium Butyrivibrio proteoclasticus B316(T) highlights adaptation to a polysaccharide-rich environment.</title>
        <authorList>
            <person name="Kelly W.J."/>
            <person name="Leahy S.C."/>
            <person name="Altermann E."/>
            <person name="Yeoman C.J."/>
            <person name="Dunne J.C."/>
            <person name="Kong Z."/>
            <person name="Pacheco D.M."/>
            <person name="Li D."/>
            <person name="Noel S.J."/>
            <person name="Moon C.D."/>
            <person name="Cookson A.L."/>
            <person name="Attwood G.T."/>
        </authorList>
    </citation>
    <scope>NUCLEOTIDE SEQUENCE [LARGE SCALE GENOMIC DNA]</scope>
    <source>
        <strain evidence="5">ATCC 51982 / DSM 14932 / B316</strain>
    </source>
</reference>
<gene>
    <name evidence="4" type="ordered locus">bpr_I1625</name>
</gene>
<feature type="region of interest" description="Disordered" evidence="1">
    <location>
        <begin position="1181"/>
        <end position="1209"/>
    </location>
</feature>
<dbReference type="InterPro" id="IPR037522">
    <property type="entry name" value="HD_GYP_dom"/>
</dbReference>
<organism evidence="4 5">
    <name type="scientific">Butyrivibrio proteoclasticus (strain ATCC 51982 / DSM 14932 / B316)</name>
    <name type="common">Clostridium proteoclasticum</name>
    <dbReference type="NCBI Taxonomy" id="515622"/>
    <lineage>
        <taxon>Bacteria</taxon>
        <taxon>Bacillati</taxon>
        <taxon>Bacillota</taxon>
        <taxon>Clostridia</taxon>
        <taxon>Lachnospirales</taxon>
        <taxon>Lachnospiraceae</taxon>
        <taxon>Butyrivibrio</taxon>
    </lineage>
</organism>
<evidence type="ECO:0000313" key="5">
    <source>
        <dbReference type="Proteomes" id="UP000001299"/>
    </source>
</evidence>
<dbReference type="InterPro" id="IPR015943">
    <property type="entry name" value="WD40/YVTN_repeat-like_dom_sf"/>
</dbReference>
<evidence type="ECO:0000313" key="4">
    <source>
        <dbReference type="EMBL" id="ADL34362.1"/>
    </source>
</evidence>
<dbReference type="InterPro" id="IPR011123">
    <property type="entry name" value="Y_Y_Y"/>
</dbReference>
<dbReference type="Gene3D" id="1.10.1760.20">
    <property type="match status" value="1"/>
</dbReference>
<dbReference type="SUPFAM" id="SSF50998">
    <property type="entry name" value="Quinoprotein alcohol dehydrogenase-like"/>
    <property type="match status" value="1"/>
</dbReference>
<dbReference type="Pfam" id="PF13487">
    <property type="entry name" value="HD_5"/>
    <property type="match status" value="1"/>
</dbReference>